<dbReference type="PANTHER" id="PTHR21419:SF30">
    <property type="entry name" value="IG-LIKE DOMAIN-CONTAINING PROTEIN"/>
    <property type="match status" value="1"/>
</dbReference>
<dbReference type="AlphaFoldDB" id="E9FX56"/>
<gene>
    <name evidence="8" type="ORF">DAPPUDRAFT_234680</name>
</gene>
<evidence type="ECO:0000256" key="3">
    <source>
        <dbReference type="ARBA" id="ARBA00022989"/>
    </source>
</evidence>
<dbReference type="HOGENOM" id="CLU_934667_0_0_1"/>
<dbReference type="EMBL" id="GL732526">
    <property type="protein sequence ID" value="EFX88016.1"/>
    <property type="molecule type" value="Genomic_DNA"/>
</dbReference>
<dbReference type="KEGG" id="dpx:DAPPUDRAFT_234680"/>
<accession>E9FX56</accession>
<dbReference type="InterPro" id="IPR045232">
    <property type="entry name" value="FAM234"/>
</dbReference>
<reference evidence="8 9" key="1">
    <citation type="journal article" date="2011" name="Science">
        <title>The ecoresponsive genome of Daphnia pulex.</title>
        <authorList>
            <person name="Colbourne J.K."/>
            <person name="Pfrender M.E."/>
            <person name="Gilbert D."/>
            <person name="Thomas W.K."/>
            <person name="Tucker A."/>
            <person name="Oakley T.H."/>
            <person name="Tokishita S."/>
            <person name="Aerts A."/>
            <person name="Arnold G.J."/>
            <person name="Basu M.K."/>
            <person name="Bauer D.J."/>
            <person name="Caceres C.E."/>
            <person name="Carmel L."/>
            <person name="Casola C."/>
            <person name="Choi J.H."/>
            <person name="Detter J.C."/>
            <person name="Dong Q."/>
            <person name="Dusheyko S."/>
            <person name="Eads B.D."/>
            <person name="Frohlich T."/>
            <person name="Geiler-Samerotte K.A."/>
            <person name="Gerlach D."/>
            <person name="Hatcher P."/>
            <person name="Jogdeo S."/>
            <person name="Krijgsveld J."/>
            <person name="Kriventseva E.V."/>
            <person name="Kultz D."/>
            <person name="Laforsch C."/>
            <person name="Lindquist E."/>
            <person name="Lopez J."/>
            <person name="Manak J.R."/>
            <person name="Muller J."/>
            <person name="Pangilinan J."/>
            <person name="Patwardhan R.P."/>
            <person name="Pitluck S."/>
            <person name="Pritham E.J."/>
            <person name="Rechtsteiner A."/>
            <person name="Rho M."/>
            <person name="Rogozin I.B."/>
            <person name="Sakarya O."/>
            <person name="Salamov A."/>
            <person name="Schaack S."/>
            <person name="Shapiro H."/>
            <person name="Shiga Y."/>
            <person name="Skalitzky C."/>
            <person name="Smith Z."/>
            <person name="Souvorov A."/>
            <person name="Sung W."/>
            <person name="Tang Z."/>
            <person name="Tsuchiya D."/>
            <person name="Tu H."/>
            <person name="Vos H."/>
            <person name="Wang M."/>
            <person name="Wolf Y.I."/>
            <person name="Yamagata H."/>
            <person name="Yamada T."/>
            <person name="Ye Y."/>
            <person name="Shaw J.R."/>
            <person name="Andrews J."/>
            <person name="Crease T.J."/>
            <person name="Tang H."/>
            <person name="Lucas S.M."/>
            <person name="Robertson H.M."/>
            <person name="Bork P."/>
            <person name="Koonin E.V."/>
            <person name="Zdobnov E.M."/>
            <person name="Grigoriev I.V."/>
            <person name="Lynch M."/>
            <person name="Boore J.L."/>
        </authorList>
    </citation>
    <scope>NUCLEOTIDE SEQUENCE [LARGE SCALE GENOMIC DNA]</scope>
</reference>
<dbReference type="OMA" id="WILPCEY"/>
<protein>
    <recommendedName>
        <fullName evidence="7">FAM234A/B beta-propeller domain-containing protein</fullName>
    </recommendedName>
</protein>
<dbReference type="eggNOG" id="ENOG502RYWG">
    <property type="taxonomic scope" value="Eukaryota"/>
</dbReference>
<keyword evidence="9" id="KW-1185">Reference proteome</keyword>
<dbReference type="GO" id="GO:0016020">
    <property type="term" value="C:membrane"/>
    <property type="evidence" value="ECO:0007669"/>
    <property type="project" value="UniProtKB-SubCell"/>
</dbReference>
<evidence type="ECO:0000256" key="1">
    <source>
        <dbReference type="ARBA" id="ARBA00004167"/>
    </source>
</evidence>
<keyword evidence="3 6" id="KW-1133">Transmembrane helix</keyword>
<dbReference type="InterPro" id="IPR055409">
    <property type="entry name" value="Beta-prop_FAM234A_B"/>
</dbReference>
<dbReference type="PhylomeDB" id="E9FX56"/>
<keyword evidence="2 6" id="KW-0812">Transmembrane</keyword>
<dbReference type="Proteomes" id="UP000000305">
    <property type="component" value="Unassembled WGS sequence"/>
</dbReference>
<organism evidence="8 9">
    <name type="scientific">Daphnia pulex</name>
    <name type="common">Water flea</name>
    <dbReference type="NCBI Taxonomy" id="6669"/>
    <lineage>
        <taxon>Eukaryota</taxon>
        <taxon>Metazoa</taxon>
        <taxon>Ecdysozoa</taxon>
        <taxon>Arthropoda</taxon>
        <taxon>Crustacea</taxon>
        <taxon>Branchiopoda</taxon>
        <taxon>Diplostraca</taxon>
        <taxon>Cladocera</taxon>
        <taxon>Anomopoda</taxon>
        <taxon>Daphniidae</taxon>
        <taxon>Daphnia</taxon>
    </lineage>
</organism>
<comment type="subcellular location">
    <subcellularLocation>
        <location evidence="1">Membrane</location>
        <topology evidence="1">Single-pass membrane protein</topology>
    </subcellularLocation>
</comment>
<dbReference type="Pfam" id="PF23727">
    <property type="entry name" value="Beta-prop_FAM234A_B"/>
    <property type="match status" value="1"/>
</dbReference>
<feature type="region of interest" description="Disordered" evidence="5">
    <location>
        <begin position="1"/>
        <end position="22"/>
    </location>
</feature>
<evidence type="ECO:0000256" key="5">
    <source>
        <dbReference type="SAM" id="MobiDB-lite"/>
    </source>
</evidence>
<evidence type="ECO:0000256" key="6">
    <source>
        <dbReference type="SAM" id="Phobius"/>
    </source>
</evidence>
<evidence type="ECO:0000313" key="9">
    <source>
        <dbReference type="Proteomes" id="UP000000305"/>
    </source>
</evidence>
<dbReference type="OrthoDB" id="6364780at2759"/>
<evidence type="ECO:0000259" key="7">
    <source>
        <dbReference type="Pfam" id="PF23727"/>
    </source>
</evidence>
<keyword evidence="4 6" id="KW-0472">Membrane</keyword>
<dbReference type="PANTHER" id="PTHR21419">
    <property type="match status" value="1"/>
</dbReference>
<dbReference type="InParanoid" id="E9FX56"/>
<evidence type="ECO:0000313" key="8">
    <source>
        <dbReference type="EMBL" id="EFX88016.1"/>
    </source>
</evidence>
<feature type="transmembrane region" description="Helical" evidence="6">
    <location>
        <begin position="64"/>
        <end position="84"/>
    </location>
</feature>
<proteinExistence type="predicted"/>
<evidence type="ECO:0000256" key="2">
    <source>
        <dbReference type="ARBA" id="ARBA00022692"/>
    </source>
</evidence>
<name>E9FX56_DAPPU</name>
<evidence type="ECO:0000256" key="4">
    <source>
        <dbReference type="ARBA" id="ARBA00023136"/>
    </source>
</evidence>
<feature type="domain" description="FAM234A/B beta-propeller" evidence="7">
    <location>
        <begin position="122"/>
        <end position="265"/>
    </location>
</feature>
<sequence length="298" mass="32990">MYKPVPQVHSSNEGEDSESELFNSSTLNFDEKSPQYGMQEQEHHSGGVAPQQMEKPAMSAGRKIALAFSIVNCVAFIILFLWILPCEYDTCKATHSVKTKDWEVNLTGKGVQAMGMASSLTNKSKEMLILLSSKTTHSISSSYCFSNESNNLLGIRAADGKLVWEKNFTEAIQYLNCSLIDVDNDGVDDCLLFPVVKSLSALNSLTGSLMWQFQIPREDLKIKSAAELRIIDIEAFADLNNDAISDITVIMGDLKAQFFIGISGKFDLFHRSANDFLIRAMVNCSTLGTIVKKTIFDI</sequence>